<feature type="transmembrane region" description="Helical" evidence="1">
    <location>
        <begin position="322"/>
        <end position="342"/>
    </location>
</feature>
<dbReference type="Proteomes" id="UP000366766">
    <property type="component" value="Unassembled WGS sequence"/>
</dbReference>
<dbReference type="EMBL" id="CABHOF010000014">
    <property type="protein sequence ID" value="VUX62906.1"/>
    <property type="molecule type" value="Genomic_DNA"/>
</dbReference>
<dbReference type="AlphaFoldDB" id="A0A564WKB9"/>
<protein>
    <submittedName>
        <fullName evidence="2">ABC-2 family transporter protein</fullName>
    </submittedName>
</protein>
<keyword evidence="1" id="KW-1133">Transmembrane helix</keyword>
<reference evidence="2 3" key="1">
    <citation type="submission" date="2019-07" db="EMBL/GenBank/DDBJ databases">
        <authorList>
            <person name="Chang H.-W."/>
            <person name="Raman A."/>
            <person name="Venkatesh S."/>
            <person name="Gehrig J."/>
        </authorList>
    </citation>
    <scope>NUCLEOTIDE SEQUENCE [LARGE SCALE GENOMIC DNA]</scope>
    <source>
        <strain evidence="2">Blautia_wexlerae_LFYP_14</strain>
    </source>
</reference>
<dbReference type="PANTHER" id="PTHR37305">
    <property type="entry name" value="INTEGRAL MEMBRANE PROTEIN-RELATED"/>
    <property type="match status" value="1"/>
</dbReference>
<keyword evidence="1" id="KW-0812">Transmembrane</keyword>
<dbReference type="RefSeq" id="WP_144136740.1">
    <property type="nucleotide sequence ID" value="NZ_CABHOF010000014.1"/>
</dbReference>
<gene>
    <name evidence="2" type="ORF">BWLFYP14_00655</name>
</gene>
<accession>A0A564WKB9</accession>
<evidence type="ECO:0000313" key="3">
    <source>
        <dbReference type="Proteomes" id="UP000366766"/>
    </source>
</evidence>
<feature type="transmembrane region" description="Helical" evidence="1">
    <location>
        <begin position="191"/>
        <end position="213"/>
    </location>
</feature>
<feature type="transmembrane region" description="Helical" evidence="1">
    <location>
        <begin position="21"/>
        <end position="40"/>
    </location>
</feature>
<evidence type="ECO:0000256" key="1">
    <source>
        <dbReference type="SAM" id="Phobius"/>
    </source>
</evidence>
<keyword evidence="1" id="KW-0472">Membrane</keyword>
<organism evidence="2 3">
    <name type="scientific">Blautia wexlerae</name>
    <dbReference type="NCBI Taxonomy" id="418240"/>
    <lineage>
        <taxon>Bacteria</taxon>
        <taxon>Bacillati</taxon>
        <taxon>Bacillota</taxon>
        <taxon>Clostridia</taxon>
        <taxon>Lachnospirales</taxon>
        <taxon>Lachnospiraceae</taxon>
        <taxon>Blautia</taxon>
    </lineage>
</organism>
<sequence length="403" mass="46412">MELFKYEHRKLWRRKSVQIGVLLCFAYLVIFGGLFSYQWFTFGSKDDFTSSFGNNFDGYSNIRQKQEYAKQWEGDLTDETLQVMVKDYQARAKTDQISDYEMTDWHSLNSWVKTLWPELEKADQPYIMLRYVEPAQLTDFKERREKVLENFLDINGQTDKEKEYFLNMNKKVELPLQYRWSEGWSFITSDFISGCGVVFAIFLAIAIAPMFSGEWHSNTKALISTTKNGWKKLASIKVLVSFLFALELYIIIVFSSIFLQIVFLGTGGADMPIQCIKLVATAPWTVLQAEIYEYAYLLLATFGYTGIILLCSALTRSNYVSLLLSLAIVFVPMSIAQFLPLWGQKALELIPFVGNSTDIFRTNAYHLFGQIIWSPYLLITVPVILGVISLPFAIRAWAKRTNV</sequence>
<proteinExistence type="predicted"/>
<name>A0A564WKB9_9FIRM</name>
<feature type="transmembrane region" description="Helical" evidence="1">
    <location>
        <begin position="234"/>
        <end position="263"/>
    </location>
</feature>
<evidence type="ECO:0000313" key="2">
    <source>
        <dbReference type="EMBL" id="VUX62906.1"/>
    </source>
</evidence>
<feature type="transmembrane region" description="Helical" evidence="1">
    <location>
        <begin position="294"/>
        <end position="315"/>
    </location>
</feature>
<dbReference type="PANTHER" id="PTHR37305:SF1">
    <property type="entry name" value="MEMBRANE PROTEIN"/>
    <property type="match status" value="1"/>
</dbReference>
<feature type="transmembrane region" description="Helical" evidence="1">
    <location>
        <begin position="376"/>
        <end position="398"/>
    </location>
</feature>
<keyword evidence="3" id="KW-1185">Reference proteome</keyword>